<dbReference type="RefSeq" id="WP_284207127.1">
    <property type="nucleotide sequence ID" value="NZ_BSSU01000005.1"/>
</dbReference>
<gene>
    <name evidence="1" type="ORF">theurythT_12440</name>
</gene>
<sequence>MNILKILVVAIPAFAFNVEAKEKQEMKCYVKDSSGIDNIYFVNAPKDKINALPKKLIGKTFDKGNIKKRRISEVVECVKASELFSDVIARQLDSVTVR</sequence>
<name>A0ABQ6H111_9GAMM</name>
<organism evidence="1 2">
    <name type="scientific">Thalassotalea eurytherma</name>
    <dbReference type="NCBI Taxonomy" id="1144278"/>
    <lineage>
        <taxon>Bacteria</taxon>
        <taxon>Pseudomonadati</taxon>
        <taxon>Pseudomonadota</taxon>
        <taxon>Gammaproteobacteria</taxon>
        <taxon>Alteromonadales</taxon>
        <taxon>Colwelliaceae</taxon>
        <taxon>Thalassotalea</taxon>
    </lineage>
</organism>
<protein>
    <submittedName>
        <fullName evidence="1">Uncharacterized protein</fullName>
    </submittedName>
</protein>
<accession>A0ABQ6H111</accession>
<dbReference type="EMBL" id="BSSU01000005">
    <property type="protein sequence ID" value="GLX81792.1"/>
    <property type="molecule type" value="Genomic_DNA"/>
</dbReference>
<reference evidence="1 2" key="1">
    <citation type="submission" date="2023-03" db="EMBL/GenBank/DDBJ databases">
        <title>Draft genome sequence of Thalassotalea eurytherma JCM 18482T.</title>
        <authorList>
            <person name="Sawabe T."/>
        </authorList>
    </citation>
    <scope>NUCLEOTIDE SEQUENCE [LARGE SCALE GENOMIC DNA]</scope>
    <source>
        <strain evidence="1 2">JCM 18482</strain>
    </source>
</reference>
<keyword evidence="2" id="KW-1185">Reference proteome</keyword>
<proteinExistence type="predicted"/>
<dbReference type="InterPro" id="IPR049848">
    <property type="entry name" value="TapY2-like"/>
</dbReference>
<comment type="caution">
    <text evidence="1">The sequence shown here is derived from an EMBL/GenBank/DDBJ whole genome shotgun (WGS) entry which is preliminary data.</text>
</comment>
<evidence type="ECO:0000313" key="1">
    <source>
        <dbReference type="EMBL" id="GLX81792.1"/>
    </source>
</evidence>
<dbReference type="Proteomes" id="UP001157133">
    <property type="component" value="Unassembled WGS sequence"/>
</dbReference>
<dbReference type="NCBIfam" id="NF038109">
    <property type="entry name" value="tapY2_fam"/>
    <property type="match status" value="1"/>
</dbReference>
<evidence type="ECO:0000313" key="2">
    <source>
        <dbReference type="Proteomes" id="UP001157133"/>
    </source>
</evidence>